<proteinExistence type="predicted"/>
<sequence length="216" mass="25469">MKFFIFTCLLAVVLAKHEMDQGSSSEESINVSQQKFKQVKKVAIHPSKEDICSTFCEEAVRNIKEVESAEVPTENKISQFYQKWKFLQYLQALHQGQIVMNPWDQGKTRAYPFIPTVNTEQLSISEESTEVPTEENSKKTVDMESTEVFTKKTELTEEEKDHQKFLNKIYQYYQTFLWPEYLKTVYQYQKTMTPWNHIKVKAYQIIPNLVSSTFYL</sequence>
<gene>
    <name evidence="2" type="primary">LOC105080410</name>
</gene>
<reference evidence="2" key="1">
    <citation type="submission" date="2025-08" db="UniProtKB">
        <authorList>
            <consortium name="RefSeq"/>
        </authorList>
    </citation>
    <scope>IDENTIFICATION</scope>
    <source>
        <tissue evidence="2">Blood</tissue>
    </source>
</reference>
<evidence type="ECO:0000313" key="2">
    <source>
        <dbReference type="RefSeq" id="XP_074200715.1"/>
    </source>
</evidence>
<dbReference type="RefSeq" id="XP_074200715.1">
    <property type="nucleotide sequence ID" value="XM_074344614.1"/>
</dbReference>
<name>A0AC58NSG8_CAMBA</name>
<keyword evidence="1" id="KW-1185">Reference proteome</keyword>
<protein>
    <submittedName>
        <fullName evidence="2">Alpha-S2-casein isoform X1</fullName>
    </submittedName>
</protein>
<dbReference type="Proteomes" id="UP001732780">
    <property type="component" value="Chromosome 2"/>
</dbReference>
<organism evidence="1 2">
    <name type="scientific">Camelus bactrianus</name>
    <name type="common">Bactrian camel</name>
    <dbReference type="NCBI Taxonomy" id="9837"/>
    <lineage>
        <taxon>Eukaryota</taxon>
        <taxon>Metazoa</taxon>
        <taxon>Chordata</taxon>
        <taxon>Craniata</taxon>
        <taxon>Vertebrata</taxon>
        <taxon>Euteleostomi</taxon>
        <taxon>Mammalia</taxon>
        <taxon>Eutheria</taxon>
        <taxon>Laurasiatheria</taxon>
        <taxon>Artiodactyla</taxon>
        <taxon>Tylopoda</taxon>
        <taxon>Camelidae</taxon>
        <taxon>Camelus</taxon>
    </lineage>
</organism>
<accession>A0AC58NSG8</accession>
<evidence type="ECO:0000313" key="1">
    <source>
        <dbReference type="Proteomes" id="UP001732780"/>
    </source>
</evidence>